<gene>
    <name evidence="7" type="ORF">J2S08_002940</name>
</gene>
<dbReference type="InterPro" id="IPR036366">
    <property type="entry name" value="PGBDSf"/>
</dbReference>
<dbReference type="PROSITE" id="PS50106">
    <property type="entry name" value="PDZ"/>
    <property type="match status" value="1"/>
</dbReference>
<keyword evidence="3 5" id="KW-0378">Hydrolase</keyword>
<dbReference type="RefSeq" id="WP_307230733.1">
    <property type="nucleotide sequence ID" value="NZ_JAUSTT010000018.1"/>
</dbReference>
<proteinExistence type="inferred from homology"/>
<keyword evidence="2 5" id="KW-0645">Protease</keyword>
<evidence type="ECO:0000313" key="7">
    <source>
        <dbReference type="EMBL" id="MDQ0177061.1"/>
    </source>
</evidence>
<dbReference type="InterPro" id="IPR005151">
    <property type="entry name" value="Tail-specific_protease"/>
</dbReference>
<comment type="similarity">
    <text evidence="1 5">Belongs to the peptidase S41A family.</text>
</comment>
<dbReference type="InterPro" id="IPR055210">
    <property type="entry name" value="CtpA/B_N"/>
</dbReference>
<evidence type="ECO:0000256" key="3">
    <source>
        <dbReference type="ARBA" id="ARBA00022801"/>
    </source>
</evidence>
<dbReference type="InterPro" id="IPR004447">
    <property type="entry name" value="Peptidase_S41A"/>
</dbReference>
<keyword evidence="8" id="KW-1185">Reference proteome</keyword>
<evidence type="ECO:0000256" key="1">
    <source>
        <dbReference type="ARBA" id="ARBA00009179"/>
    </source>
</evidence>
<dbReference type="Pfam" id="PF13180">
    <property type="entry name" value="PDZ_2"/>
    <property type="match status" value="1"/>
</dbReference>
<dbReference type="CDD" id="cd06782">
    <property type="entry name" value="cpPDZ_CPP-like"/>
    <property type="match status" value="1"/>
</dbReference>
<dbReference type="Pfam" id="PF03572">
    <property type="entry name" value="Peptidase_S41"/>
    <property type="match status" value="1"/>
</dbReference>
<evidence type="ECO:0000259" key="6">
    <source>
        <dbReference type="PROSITE" id="PS50106"/>
    </source>
</evidence>
<evidence type="ECO:0000256" key="5">
    <source>
        <dbReference type="RuleBase" id="RU004404"/>
    </source>
</evidence>
<dbReference type="InterPro" id="IPR002477">
    <property type="entry name" value="Peptidoglycan-bd-like"/>
</dbReference>
<feature type="domain" description="PDZ" evidence="6">
    <location>
        <begin position="111"/>
        <end position="175"/>
    </location>
</feature>
<dbReference type="Gene3D" id="1.10.101.10">
    <property type="entry name" value="PGBD-like superfamily/PGBD"/>
    <property type="match status" value="1"/>
</dbReference>
<dbReference type="PANTHER" id="PTHR32060:SF29">
    <property type="entry name" value="CARBOXY-TERMINAL PROCESSING PROTEASE CTPB"/>
    <property type="match status" value="1"/>
</dbReference>
<sequence>MSRKRLLIMFISAILLGASGIFFGLNWSEKEKAPEHQEEAIEAPKNKKDSISTEVNLDMKKLERAYELITSSYVEKVNETKLIEGAIQGMLNTLNDPYSVYMDAKTASQFNESLDSSFNGIGAEITVREGKLMIIAPFKNSPAEKAGIKPKDQIIKIDGESIVGLDLYEATLKIRGEKGTTVELEIMRDGITEPLTFDVKREEIPYETVHAAVKEIKNKKIGYLEITSFAEKTAADFKKQLMKMEKKGIDGLLIDVRGNPGGLLSSVEEIVGLLVTNKKPYVQIEQRDGKKTKYYSKLKESKGYPIAVLIDEGSASASEILAGALKEVENYALVGEKTFGKGTVQQAIPMGDGSNIKLTMFKWLTPNGNWIHQSGIKPTIEVKQPDYFYTHSLTVDKPLSLDMSHSQVQIAQEMLRGLGFGTGRVDGYYSEQTEKAVRAFQFQSGLPQTGIIDDKTAQALEGNILEAISKEENDLQLQAALHLLAR</sequence>
<protein>
    <submittedName>
        <fullName evidence="7">Carboxyl-terminal processing protease</fullName>
        <ecNumber evidence="7">3.4.21.102</ecNumber>
    </submittedName>
</protein>
<dbReference type="CDD" id="cd07560">
    <property type="entry name" value="Peptidase_S41_CPP"/>
    <property type="match status" value="1"/>
</dbReference>
<dbReference type="SMART" id="SM00228">
    <property type="entry name" value="PDZ"/>
    <property type="match status" value="1"/>
</dbReference>
<dbReference type="InterPro" id="IPR036365">
    <property type="entry name" value="PGBD-like_sf"/>
</dbReference>
<evidence type="ECO:0000313" key="8">
    <source>
        <dbReference type="Proteomes" id="UP001223586"/>
    </source>
</evidence>
<dbReference type="InterPro" id="IPR029045">
    <property type="entry name" value="ClpP/crotonase-like_dom_sf"/>
</dbReference>
<dbReference type="Gene3D" id="3.30.750.44">
    <property type="match status" value="1"/>
</dbReference>
<dbReference type="SUPFAM" id="SSF50156">
    <property type="entry name" value="PDZ domain-like"/>
    <property type="match status" value="1"/>
</dbReference>
<dbReference type="SUPFAM" id="SSF47090">
    <property type="entry name" value="PGBD-like"/>
    <property type="match status" value="1"/>
</dbReference>
<dbReference type="GO" id="GO:0006508">
    <property type="term" value="P:proteolysis"/>
    <property type="evidence" value="ECO:0007669"/>
    <property type="project" value="UniProtKB-KW"/>
</dbReference>
<dbReference type="PANTHER" id="PTHR32060">
    <property type="entry name" value="TAIL-SPECIFIC PROTEASE"/>
    <property type="match status" value="1"/>
</dbReference>
<comment type="caution">
    <text evidence="7">The sequence shown here is derived from an EMBL/GenBank/DDBJ whole genome shotgun (WGS) entry which is preliminary data.</text>
</comment>
<dbReference type="SMART" id="SM00245">
    <property type="entry name" value="TSPc"/>
    <property type="match status" value="1"/>
</dbReference>
<keyword evidence="4 5" id="KW-0720">Serine protease</keyword>
<dbReference type="Pfam" id="PF22694">
    <property type="entry name" value="CtpB_N-like"/>
    <property type="match status" value="1"/>
</dbReference>
<reference evidence="7 8" key="1">
    <citation type="submission" date="2023-07" db="EMBL/GenBank/DDBJ databases">
        <title>Genomic Encyclopedia of Type Strains, Phase IV (KMG-IV): sequencing the most valuable type-strain genomes for metagenomic binning, comparative biology and taxonomic classification.</title>
        <authorList>
            <person name="Goeker M."/>
        </authorList>
    </citation>
    <scope>NUCLEOTIDE SEQUENCE [LARGE SCALE GENOMIC DNA]</scope>
    <source>
        <strain evidence="7 8">DSM 23837</strain>
    </source>
</reference>
<evidence type="ECO:0000256" key="4">
    <source>
        <dbReference type="ARBA" id="ARBA00022825"/>
    </source>
</evidence>
<dbReference type="Pfam" id="PF01471">
    <property type="entry name" value="PG_binding_1"/>
    <property type="match status" value="1"/>
</dbReference>
<dbReference type="SUPFAM" id="SSF52096">
    <property type="entry name" value="ClpP/crotonase"/>
    <property type="match status" value="1"/>
</dbReference>
<dbReference type="EMBL" id="JAUSTT010000018">
    <property type="protein sequence ID" value="MDQ0177061.1"/>
    <property type="molecule type" value="Genomic_DNA"/>
</dbReference>
<dbReference type="Gene3D" id="3.90.226.10">
    <property type="entry name" value="2-enoyl-CoA Hydratase, Chain A, domain 1"/>
    <property type="match status" value="1"/>
</dbReference>
<dbReference type="InterPro" id="IPR001478">
    <property type="entry name" value="PDZ"/>
</dbReference>
<evidence type="ECO:0000256" key="2">
    <source>
        <dbReference type="ARBA" id="ARBA00022670"/>
    </source>
</evidence>
<dbReference type="EC" id="3.4.21.102" evidence="7"/>
<dbReference type="Gene3D" id="2.30.42.10">
    <property type="match status" value="1"/>
</dbReference>
<dbReference type="Proteomes" id="UP001223586">
    <property type="component" value="Unassembled WGS sequence"/>
</dbReference>
<name>A0ABT9WV60_9BACI</name>
<dbReference type="NCBIfam" id="TIGR00225">
    <property type="entry name" value="prc"/>
    <property type="match status" value="1"/>
</dbReference>
<dbReference type="InterPro" id="IPR036034">
    <property type="entry name" value="PDZ_sf"/>
</dbReference>
<accession>A0ABT9WV60</accession>
<organism evidence="7 8">
    <name type="scientific">Bacillus chungangensis</name>
    <dbReference type="NCBI Taxonomy" id="587633"/>
    <lineage>
        <taxon>Bacteria</taxon>
        <taxon>Bacillati</taxon>
        <taxon>Bacillota</taxon>
        <taxon>Bacilli</taxon>
        <taxon>Bacillales</taxon>
        <taxon>Bacillaceae</taxon>
        <taxon>Bacillus</taxon>
    </lineage>
</organism>
<dbReference type="GO" id="GO:0004252">
    <property type="term" value="F:serine-type endopeptidase activity"/>
    <property type="evidence" value="ECO:0007669"/>
    <property type="project" value="UniProtKB-EC"/>
</dbReference>